<organism evidence="1 2">
    <name type="scientific">Entomobacter blattae</name>
    <dbReference type="NCBI Taxonomy" id="2762277"/>
    <lineage>
        <taxon>Bacteria</taxon>
        <taxon>Pseudomonadati</taxon>
        <taxon>Pseudomonadota</taxon>
        <taxon>Alphaproteobacteria</taxon>
        <taxon>Acetobacterales</taxon>
        <taxon>Acetobacteraceae</taxon>
        <taxon>Entomobacter</taxon>
    </lineage>
</organism>
<dbReference type="Proteomes" id="UP000516349">
    <property type="component" value="Chromosome"/>
</dbReference>
<evidence type="ECO:0000313" key="2">
    <source>
        <dbReference type="Proteomes" id="UP000516349"/>
    </source>
</evidence>
<dbReference type="AlphaFoldDB" id="A0A7H1NT99"/>
<accession>A0A7H1NT99</accession>
<reference evidence="1 2" key="1">
    <citation type="submission" date="2020-08" db="EMBL/GenBank/DDBJ databases">
        <title>Complete genome sequence of Entomobacter blattae G55GP.</title>
        <authorList>
            <person name="Poehlein A."/>
            <person name="Guzman J."/>
            <person name="Daniel R."/>
            <person name="Vilcinskas A."/>
        </authorList>
    </citation>
    <scope>NUCLEOTIDE SEQUENCE [LARGE SCALE GENOMIC DNA]</scope>
    <source>
        <strain evidence="1 2">G55GP</strain>
    </source>
</reference>
<proteinExistence type="predicted"/>
<name>A0A7H1NT99_9PROT</name>
<sequence>MGVRELLSSYQFPGGDISIIKGSALAALEDGNPVSHSISFLHQYIIPFLWDRVWQALPEG</sequence>
<evidence type="ECO:0000313" key="1">
    <source>
        <dbReference type="EMBL" id="QNT79009.1"/>
    </source>
</evidence>
<protein>
    <submittedName>
        <fullName evidence="1">Uncharacterized protein</fullName>
    </submittedName>
</protein>
<keyword evidence="2" id="KW-1185">Reference proteome</keyword>
<dbReference type="EMBL" id="CP060244">
    <property type="protein sequence ID" value="QNT79009.1"/>
    <property type="molecule type" value="Genomic_DNA"/>
</dbReference>
<gene>
    <name evidence="1" type="ORF">JGUZn3_17940</name>
</gene>
<dbReference type="KEGG" id="ebla:JGUZn3_17940"/>